<dbReference type="KEGG" id="gtt:GUITHDRAFT_116222"/>
<dbReference type="GeneID" id="17294326"/>
<dbReference type="HOGENOM" id="CLU_1269014_0_0_1"/>
<evidence type="ECO:0000313" key="2">
    <source>
        <dbReference type="EMBL" id="EKX37581.1"/>
    </source>
</evidence>
<feature type="region of interest" description="Disordered" evidence="1">
    <location>
        <begin position="85"/>
        <end position="138"/>
    </location>
</feature>
<reference evidence="3" key="3">
    <citation type="submission" date="2015-06" db="UniProtKB">
        <authorList>
            <consortium name="EnsemblProtists"/>
        </authorList>
    </citation>
    <scope>IDENTIFICATION</scope>
</reference>
<protein>
    <submittedName>
        <fullName evidence="2 3">Uncharacterized protein</fullName>
    </submittedName>
</protein>
<reference evidence="2 4" key="1">
    <citation type="journal article" date="2012" name="Nature">
        <title>Algal genomes reveal evolutionary mosaicism and the fate of nucleomorphs.</title>
        <authorList>
            <consortium name="DOE Joint Genome Institute"/>
            <person name="Curtis B.A."/>
            <person name="Tanifuji G."/>
            <person name="Burki F."/>
            <person name="Gruber A."/>
            <person name="Irimia M."/>
            <person name="Maruyama S."/>
            <person name="Arias M.C."/>
            <person name="Ball S.G."/>
            <person name="Gile G.H."/>
            <person name="Hirakawa Y."/>
            <person name="Hopkins J.F."/>
            <person name="Kuo A."/>
            <person name="Rensing S.A."/>
            <person name="Schmutz J."/>
            <person name="Symeonidi A."/>
            <person name="Elias M."/>
            <person name="Eveleigh R.J."/>
            <person name="Herman E.K."/>
            <person name="Klute M.J."/>
            <person name="Nakayama T."/>
            <person name="Obornik M."/>
            <person name="Reyes-Prieto A."/>
            <person name="Armbrust E.V."/>
            <person name="Aves S.J."/>
            <person name="Beiko R.G."/>
            <person name="Coutinho P."/>
            <person name="Dacks J.B."/>
            <person name="Durnford D.G."/>
            <person name="Fast N.M."/>
            <person name="Green B.R."/>
            <person name="Grisdale C.J."/>
            <person name="Hempel F."/>
            <person name="Henrissat B."/>
            <person name="Hoppner M.P."/>
            <person name="Ishida K."/>
            <person name="Kim E."/>
            <person name="Koreny L."/>
            <person name="Kroth P.G."/>
            <person name="Liu Y."/>
            <person name="Malik S.B."/>
            <person name="Maier U.G."/>
            <person name="McRose D."/>
            <person name="Mock T."/>
            <person name="Neilson J.A."/>
            <person name="Onodera N.T."/>
            <person name="Poole A.M."/>
            <person name="Pritham E.J."/>
            <person name="Richards T.A."/>
            <person name="Rocap G."/>
            <person name="Roy S.W."/>
            <person name="Sarai C."/>
            <person name="Schaack S."/>
            <person name="Shirato S."/>
            <person name="Slamovits C.H."/>
            <person name="Spencer D.F."/>
            <person name="Suzuki S."/>
            <person name="Worden A.Z."/>
            <person name="Zauner S."/>
            <person name="Barry K."/>
            <person name="Bell C."/>
            <person name="Bharti A.K."/>
            <person name="Crow J.A."/>
            <person name="Grimwood J."/>
            <person name="Kramer R."/>
            <person name="Lindquist E."/>
            <person name="Lucas S."/>
            <person name="Salamov A."/>
            <person name="McFadden G.I."/>
            <person name="Lane C.E."/>
            <person name="Keeling P.J."/>
            <person name="Gray M.W."/>
            <person name="Grigoriev I.V."/>
            <person name="Archibald J.M."/>
        </authorList>
    </citation>
    <scope>NUCLEOTIDE SEQUENCE</scope>
    <source>
        <strain evidence="2 4">CCMP2712</strain>
    </source>
</reference>
<dbReference type="EnsemblProtists" id="EKX37581">
    <property type="protein sequence ID" value="EKX37581"/>
    <property type="gene ID" value="GUITHDRAFT_116222"/>
</dbReference>
<dbReference type="EMBL" id="JH993057">
    <property type="protein sequence ID" value="EKX37581.1"/>
    <property type="molecule type" value="Genomic_DNA"/>
</dbReference>
<reference evidence="4" key="2">
    <citation type="submission" date="2012-11" db="EMBL/GenBank/DDBJ databases">
        <authorList>
            <person name="Kuo A."/>
            <person name="Curtis B.A."/>
            <person name="Tanifuji G."/>
            <person name="Burki F."/>
            <person name="Gruber A."/>
            <person name="Irimia M."/>
            <person name="Maruyama S."/>
            <person name="Arias M.C."/>
            <person name="Ball S.G."/>
            <person name="Gile G.H."/>
            <person name="Hirakawa Y."/>
            <person name="Hopkins J.F."/>
            <person name="Rensing S.A."/>
            <person name="Schmutz J."/>
            <person name="Symeonidi A."/>
            <person name="Elias M."/>
            <person name="Eveleigh R.J."/>
            <person name="Herman E.K."/>
            <person name="Klute M.J."/>
            <person name="Nakayama T."/>
            <person name="Obornik M."/>
            <person name="Reyes-Prieto A."/>
            <person name="Armbrust E.V."/>
            <person name="Aves S.J."/>
            <person name="Beiko R.G."/>
            <person name="Coutinho P."/>
            <person name="Dacks J.B."/>
            <person name="Durnford D.G."/>
            <person name="Fast N.M."/>
            <person name="Green B.R."/>
            <person name="Grisdale C."/>
            <person name="Hempe F."/>
            <person name="Henrissat B."/>
            <person name="Hoppner M.P."/>
            <person name="Ishida K.-I."/>
            <person name="Kim E."/>
            <person name="Koreny L."/>
            <person name="Kroth P.G."/>
            <person name="Liu Y."/>
            <person name="Malik S.-B."/>
            <person name="Maier U.G."/>
            <person name="McRose D."/>
            <person name="Mock T."/>
            <person name="Neilson J.A."/>
            <person name="Onodera N.T."/>
            <person name="Poole A.M."/>
            <person name="Pritham E.J."/>
            <person name="Richards T.A."/>
            <person name="Rocap G."/>
            <person name="Roy S.W."/>
            <person name="Sarai C."/>
            <person name="Schaack S."/>
            <person name="Shirato S."/>
            <person name="Slamovits C.H."/>
            <person name="Spencer D.F."/>
            <person name="Suzuki S."/>
            <person name="Worden A.Z."/>
            <person name="Zauner S."/>
            <person name="Barry K."/>
            <person name="Bell C."/>
            <person name="Bharti A.K."/>
            <person name="Crow J.A."/>
            <person name="Grimwood J."/>
            <person name="Kramer R."/>
            <person name="Lindquist E."/>
            <person name="Lucas S."/>
            <person name="Salamov A."/>
            <person name="McFadden G.I."/>
            <person name="Lane C.E."/>
            <person name="Keeling P.J."/>
            <person name="Gray M.W."/>
            <person name="Grigoriev I.V."/>
            <person name="Archibald J.M."/>
        </authorList>
    </citation>
    <scope>NUCLEOTIDE SEQUENCE</scope>
    <source>
        <strain evidence="4">CCMP2712</strain>
    </source>
</reference>
<evidence type="ECO:0000256" key="1">
    <source>
        <dbReference type="SAM" id="MobiDB-lite"/>
    </source>
</evidence>
<keyword evidence="4" id="KW-1185">Reference proteome</keyword>
<evidence type="ECO:0000313" key="3">
    <source>
        <dbReference type="EnsemblProtists" id="EKX37581"/>
    </source>
</evidence>
<evidence type="ECO:0000313" key="4">
    <source>
        <dbReference type="Proteomes" id="UP000011087"/>
    </source>
</evidence>
<name>L1IMT7_GUITC</name>
<dbReference type="PaxDb" id="55529-EKX37581"/>
<organism evidence="2">
    <name type="scientific">Guillardia theta (strain CCMP2712)</name>
    <name type="common">Cryptophyte</name>
    <dbReference type="NCBI Taxonomy" id="905079"/>
    <lineage>
        <taxon>Eukaryota</taxon>
        <taxon>Cryptophyceae</taxon>
        <taxon>Pyrenomonadales</taxon>
        <taxon>Geminigeraceae</taxon>
        <taxon>Guillardia</taxon>
    </lineage>
</organism>
<proteinExistence type="predicted"/>
<feature type="region of interest" description="Disordered" evidence="1">
    <location>
        <begin position="44"/>
        <end position="70"/>
    </location>
</feature>
<dbReference type="Proteomes" id="UP000011087">
    <property type="component" value="Unassembled WGS sequence"/>
</dbReference>
<accession>L1IMT7</accession>
<sequence length="218" mass="24244">MSSMMSLRRQMFEDHPWDLANPEGMPTMDGKLISAAQMFDEAGSPPVLSKKAISQGSKPASHHAKRDESHSAEINAVLASVFQQQSNVRPMQARPASAIREPEESEESSRGLAAQGMAGQARAKQAGGEQARATQAGGEQGFVTGSLLRVTPSEFHREMRRLRRCMPRLRRCMPRLRRCMPRYMPSANGKLVSAFQWELTLLQDLLPLLLQQDELEST</sequence>
<dbReference type="AlphaFoldDB" id="L1IMT7"/>
<gene>
    <name evidence="2" type="ORF">GUITHDRAFT_116222</name>
</gene>
<dbReference type="RefSeq" id="XP_005824561.1">
    <property type="nucleotide sequence ID" value="XM_005824504.1"/>
</dbReference>